<evidence type="ECO:0000256" key="2">
    <source>
        <dbReference type="ARBA" id="ARBA00022679"/>
    </source>
</evidence>
<dbReference type="InterPro" id="IPR002516">
    <property type="entry name" value="Glyco_trans_11"/>
</dbReference>
<keyword evidence="2" id="KW-0808">Transferase</keyword>
<dbReference type="EMBL" id="MN739513">
    <property type="protein sequence ID" value="QHT09627.1"/>
    <property type="molecule type" value="Genomic_DNA"/>
</dbReference>
<keyword evidence="1" id="KW-0328">Glycosyltransferase</keyword>
<organism evidence="3">
    <name type="scientific">viral metagenome</name>
    <dbReference type="NCBI Taxonomy" id="1070528"/>
    <lineage>
        <taxon>unclassified sequences</taxon>
        <taxon>metagenomes</taxon>
        <taxon>organismal metagenomes</taxon>
    </lineage>
</organism>
<dbReference type="Pfam" id="PF01531">
    <property type="entry name" value="Glyco_transf_11"/>
    <property type="match status" value="1"/>
</dbReference>
<evidence type="ECO:0008006" key="4">
    <source>
        <dbReference type="Google" id="ProtNLM"/>
    </source>
</evidence>
<dbReference type="AlphaFoldDB" id="A0A6C0CZD0"/>
<sequence>MITCNLAGGLGNQLFQIFTTIAYALRMKNDFGFEYKKILPNNTTRYTYWDNFLFSLKKFTFTTPVYFPRIEEHSFHYNELPMVREKDNILLDGYFQSYKYFNDYYPNICDLINIEGCKGQILNTYNCKEMISLHFRLGDYKKYPDYHPILPYEYYKNSIQYVIKCEKNDALYILYFCEKEDFSDVSVHIDRLKTEFPKCVFIKGGELVTDWEQMLMMSCCKHNIIANSTFSWWSAYFNTNSTKIVCYPNIWFGPRLSHNILNDLFPNDWVKINI</sequence>
<dbReference type="PANTHER" id="PTHR11927:SF9">
    <property type="entry name" value="L-FUCOSYLTRANSFERASE"/>
    <property type="match status" value="1"/>
</dbReference>
<dbReference type="GO" id="GO:0016020">
    <property type="term" value="C:membrane"/>
    <property type="evidence" value="ECO:0007669"/>
    <property type="project" value="InterPro"/>
</dbReference>
<protein>
    <recommendedName>
        <fullName evidence="4">Glycosyl transferase family 11</fullName>
    </recommendedName>
</protein>
<accession>A0A6C0CZD0</accession>
<dbReference type="CDD" id="cd11301">
    <property type="entry name" value="Fut1_Fut2_like"/>
    <property type="match status" value="1"/>
</dbReference>
<name>A0A6C0CZD0_9ZZZZ</name>
<dbReference type="GO" id="GO:0005975">
    <property type="term" value="P:carbohydrate metabolic process"/>
    <property type="evidence" value="ECO:0007669"/>
    <property type="project" value="InterPro"/>
</dbReference>
<evidence type="ECO:0000256" key="1">
    <source>
        <dbReference type="ARBA" id="ARBA00022676"/>
    </source>
</evidence>
<dbReference type="GO" id="GO:0008107">
    <property type="term" value="F:galactoside 2-alpha-L-fucosyltransferase activity"/>
    <property type="evidence" value="ECO:0007669"/>
    <property type="project" value="InterPro"/>
</dbReference>
<proteinExistence type="predicted"/>
<evidence type="ECO:0000313" key="3">
    <source>
        <dbReference type="EMBL" id="QHT09627.1"/>
    </source>
</evidence>
<dbReference type="PANTHER" id="PTHR11927">
    <property type="entry name" value="GALACTOSIDE 2-L-FUCOSYLTRANSFERASE"/>
    <property type="match status" value="1"/>
</dbReference>
<reference evidence="3" key="1">
    <citation type="journal article" date="2020" name="Nature">
        <title>Giant virus diversity and host interactions through global metagenomics.</title>
        <authorList>
            <person name="Schulz F."/>
            <person name="Roux S."/>
            <person name="Paez-Espino D."/>
            <person name="Jungbluth S."/>
            <person name="Walsh D.A."/>
            <person name="Denef V.J."/>
            <person name="McMahon K.D."/>
            <person name="Konstantinidis K.T."/>
            <person name="Eloe-Fadrosh E.A."/>
            <person name="Kyrpides N.C."/>
            <person name="Woyke T."/>
        </authorList>
    </citation>
    <scope>NUCLEOTIDE SEQUENCE</scope>
    <source>
        <strain evidence="3">GVMAG-M-3300023174-102</strain>
    </source>
</reference>